<evidence type="ECO:0000256" key="4">
    <source>
        <dbReference type="ARBA" id="ARBA00022989"/>
    </source>
</evidence>
<dbReference type="GO" id="GO:0016020">
    <property type="term" value="C:membrane"/>
    <property type="evidence" value="ECO:0007669"/>
    <property type="project" value="UniProtKB-SubCell"/>
</dbReference>
<keyword evidence="10" id="KW-1185">Reference proteome</keyword>
<evidence type="ECO:0000256" key="8">
    <source>
        <dbReference type="SAM" id="Phobius"/>
    </source>
</evidence>
<feature type="transmembrane region" description="Helical" evidence="8">
    <location>
        <begin position="361"/>
        <end position="381"/>
    </location>
</feature>
<dbReference type="PROSITE" id="PS01022">
    <property type="entry name" value="PTR2_1"/>
    <property type="match status" value="1"/>
</dbReference>
<feature type="transmembrane region" description="Helical" evidence="8">
    <location>
        <begin position="480"/>
        <end position="501"/>
    </location>
</feature>
<dbReference type="GO" id="GO:0022857">
    <property type="term" value="F:transmembrane transporter activity"/>
    <property type="evidence" value="ECO:0007669"/>
    <property type="project" value="InterPro"/>
</dbReference>
<evidence type="ECO:0000256" key="5">
    <source>
        <dbReference type="ARBA" id="ARBA00023136"/>
    </source>
</evidence>
<dbReference type="EMBL" id="WHWC01000013">
    <property type="protein sequence ID" value="KAG8371382.1"/>
    <property type="molecule type" value="Genomic_DNA"/>
</dbReference>
<feature type="transmembrane region" description="Helical" evidence="8">
    <location>
        <begin position="176"/>
        <end position="198"/>
    </location>
</feature>
<evidence type="ECO:0000256" key="6">
    <source>
        <dbReference type="ARBA" id="ARBA00044504"/>
    </source>
</evidence>
<dbReference type="GO" id="GO:0006857">
    <property type="term" value="P:oligopeptide transport"/>
    <property type="evidence" value="ECO:0007669"/>
    <property type="project" value="InterPro"/>
</dbReference>
<dbReference type="PANTHER" id="PTHR11654">
    <property type="entry name" value="OLIGOPEPTIDE TRANSPORTER-RELATED"/>
    <property type="match status" value="1"/>
</dbReference>
<dbReference type="InterPro" id="IPR018456">
    <property type="entry name" value="PTR2_symporter_CS"/>
</dbReference>
<dbReference type="SUPFAM" id="SSF103473">
    <property type="entry name" value="MFS general substrate transporter"/>
    <property type="match status" value="1"/>
</dbReference>
<dbReference type="Gene3D" id="1.20.1250.20">
    <property type="entry name" value="MFS general substrate transporter like domains"/>
    <property type="match status" value="1"/>
</dbReference>
<evidence type="ECO:0000313" key="9">
    <source>
        <dbReference type="EMBL" id="KAG8371382.1"/>
    </source>
</evidence>
<feature type="transmembrane region" description="Helical" evidence="8">
    <location>
        <begin position="93"/>
        <end position="116"/>
    </location>
</feature>
<evidence type="ECO:0008006" key="11">
    <source>
        <dbReference type="Google" id="ProtNLM"/>
    </source>
</evidence>
<accession>A0AAV6WSF8</accession>
<proteinExistence type="inferred from homology"/>
<sequence>MAGESSISVSGDGEAPASPTRQGGWNTTPFFIATMAGFTLSAGGWLSNLIVYLIKEFNIESIDAAQIFNVVNGCTNFFPLIAAILADSFLGCFSVIWISSLFSLLGLVLLVLTVTVDGLRPPQCESASTCITPSGIQYALLYAALGLGSIGIGGTRYTLATIGANQFTKSNHQTTYFNWYFVTLYVATLIASTAIVYVEDNLSWVWGFGICIVANVFGFAIFLLGSRYYRCDKREGSPFTSIARVIVASLRKRKAVISSQSEDYYYGDKGIVAEAPTKSFRLFNRAALNTEGDTILPNGSISKPWKLCTVQQVEDLKTLIRILPLWSSSILLSTPIGVQASLSILQALTMDRHLGRLHFQIPPGSMLIFTIISSAICLTLFDRCLWPLWTKIVGKNSTPFQQIGIGHVFNVASMAVSALVEAKRRSHHHLQSGSNNIVPMSVLWLVPQLVIVGIGEAFHFPGQVGLYYQEFPSSLKSLSTAMIGSLIGIAFYMSTVLIDFVRRVTAWLPDNINDGRLDNVYWVLVVLGVVNFGYYLVCAWFYKYKDVEVVEGHEDDHFGR</sequence>
<feature type="transmembrane region" description="Helical" evidence="8">
    <location>
        <begin position="66"/>
        <end position="86"/>
    </location>
</feature>
<keyword evidence="3 8" id="KW-0812">Transmembrane</keyword>
<dbReference type="InterPro" id="IPR036259">
    <property type="entry name" value="MFS_trans_sf"/>
</dbReference>
<dbReference type="AlphaFoldDB" id="A0AAV6WSF8"/>
<comment type="similarity">
    <text evidence="6">Belongs to the major facilitator superfamily. Phosphate:H(+) symporter (TC 2.A.1.9) family.</text>
</comment>
<keyword evidence="4 8" id="KW-1133">Transmembrane helix</keyword>
<feature type="region of interest" description="Disordered" evidence="7">
    <location>
        <begin position="1"/>
        <end position="22"/>
    </location>
</feature>
<feature type="transmembrane region" description="Helical" evidence="8">
    <location>
        <begin position="136"/>
        <end position="155"/>
    </location>
</feature>
<comment type="similarity">
    <text evidence="2">Belongs to the major facilitator superfamily. Proton-dependent oligopeptide transporter (POT/PTR) (TC 2.A.17) family.</text>
</comment>
<name>A0AAV6WSF8_9LAMI</name>
<feature type="transmembrane region" description="Helical" evidence="8">
    <location>
        <begin position="30"/>
        <end position="54"/>
    </location>
</feature>
<dbReference type="InterPro" id="IPR000109">
    <property type="entry name" value="POT_fam"/>
</dbReference>
<evidence type="ECO:0000313" key="10">
    <source>
        <dbReference type="Proteomes" id="UP000826271"/>
    </source>
</evidence>
<dbReference type="Pfam" id="PF00854">
    <property type="entry name" value="PTR2"/>
    <property type="match status" value="1"/>
</dbReference>
<evidence type="ECO:0000256" key="3">
    <source>
        <dbReference type="ARBA" id="ARBA00022692"/>
    </source>
</evidence>
<reference evidence="9" key="1">
    <citation type="submission" date="2019-10" db="EMBL/GenBank/DDBJ databases">
        <authorList>
            <person name="Zhang R."/>
            <person name="Pan Y."/>
            <person name="Wang J."/>
            <person name="Ma R."/>
            <person name="Yu S."/>
        </authorList>
    </citation>
    <scope>NUCLEOTIDE SEQUENCE</scope>
    <source>
        <strain evidence="9">LA-IB0</strain>
        <tissue evidence="9">Leaf</tissue>
    </source>
</reference>
<gene>
    <name evidence="9" type="ORF">BUALT_Bualt13G0082000</name>
</gene>
<comment type="subcellular location">
    <subcellularLocation>
        <location evidence="1">Membrane</location>
        <topology evidence="1">Multi-pass membrane protein</topology>
    </subcellularLocation>
</comment>
<evidence type="ECO:0000256" key="7">
    <source>
        <dbReference type="SAM" id="MobiDB-lite"/>
    </source>
</evidence>
<comment type="caution">
    <text evidence="9">The sequence shown here is derived from an EMBL/GenBank/DDBJ whole genome shotgun (WGS) entry which is preliminary data.</text>
</comment>
<organism evidence="9 10">
    <name type="scientific">Buddleja alternifolia</name>
    <dbReference type="NCBI Taxonomy" id="168488"/>
    <lineage>
        <taxon>Eukaryota</taxon>
        <taxon>Viridiplantae</taxon>
        <taxon>Streptophyta</taxon>
        <taxon>Embryophyta</taxon>
        <taxon>Tracheophyta</taxon>
        <taxon>Spermatophyta</taxon>
        <taxon>Magnoliopsida</taxon>
        <taxon>eudicotyledons</taxon>
        <taxon>Gunneridae</taxon>
        <taxon>Pentapetalae</taxon>
        <taxon>asterids</taxon>
        <taxon>lamiids</taxon>
        <taxon>Lamiales</taxon>
        <taxon>Scrophulariaceae</taxon>
        <taxon>Buddlejeae</taxon>
        <taxon>Buddleja</taxon>
    </lineage>
</organism>
<feature type="transmembrane region" description="Helical" evidence="8">
    <location>
        <begin position="204"/>
        <end position="224"/>
    </location>
</feature>
<protein>
    <recommendedName>
        <fullName evidence="11">NPF family transporter</fullName>
    </recommendedName>
</protein>
<evidence type="ECO:0000256" key="1">
    <source>
        <dbReference type="ARBA" id="ARBA00004141"/>
    </source>
</evidence>
<keyword evidence="5 8" id="KW-0472">Membrane</keyword>
<feature type="transmembrane region" description="Helical" evidence="8">
    <location>
        <begin position="521"/>
        <end position="542"/>
    </location>
</feature>
<dbReference type="Proteomes" id="UP000826271">
    <property type="component" value="Unassembled WGS sequence"/>
</dbReference>
<evidence type="ECO:0000256" key="2">
    <source>
        <dbReference type="ARBA" id="ARBA00005982"/>
    </source>
</evidence>
<feature type="transmembrane region" description="Helical" evidence="8">
    <location>
        <begin position="441"/>
        <end position="460"/>
    </location>
</feature>